<feature type="compositionally biased region" description="Low complexity" evidence="3">
    <location>
        <begin position="352"/>
        <end position="362"/>
    </location>
</feature>
<dbReference type="AlphaFoldDB" id="A0A507C3S7"/>
<dbReference type="InterPro" id="IPR016040">
    <property type="entry name" value="NAD(P)-bd_dom"/>
</dbReference>
<evidence type="ECO:0000256" key="3">
    <source>
        <dbReference type="SAM" id="MobiDB-lite"/>
    </source>
</evidence>
<accession>A0A507C3S7</accession>
<comment type="caution">
    <text evidence="5">The sequence shown here is derived from an EMBL/GenBank/DDBJ whole genome shotgun (WGS) entry which is preliminary data.</text>
</comment>
<keyword evidence="2" id="KW-0520">NAD</keyword>
<dbReference type="Pfam" id="PF16363">
    <property type="entry name" value="GDP_Man_Dehyd"/>
    <property type="match status" value="1"/>
</dbReference>
<dbReference type="STRING" id="1806994.A0A507C3S7"/>
<dbReference type="Gene3D" id="3.40.50.720">
    <property type="entry name" value="NAD(P)-binding Rossmann-like Domain"/>
    <property type="match status" value="1"/>
</dbReference>
<feature type="region of interest" description="Disordered" evidence="3">
    <location>
        <begin position="346"/>
        <end position="373"/>
    </location>
</feature>
<organism evidence="5 6">
    <name type="scientific">Synchytrium microbalum</name>
    <dbReference type="NCBI Taxonomy" id="1806994"/>
    <lineage>
        <taxon>Eukaryota</taxon>
        <taxon>Fungi</taxon>
        <taxon>Fungi incertae sedis</taxon>
        <taxon>Chytridiomycota</taxon>
        <taxon>Chytridiomycota incertae sedis</taxon>
        <taxon>Chytridiomycetes</taxon>
        <taxon>Synchytriales</taxon>
        <taxon>Synchytriaceae</taxon>
        <taxon>Synchytrium</taxon>
    </lineage>
</organism>
<dbReference type="RefSeq" id="XP_031024646.1">
    <property type="nucleotide sequence ID" value="XM_031169334.1"/>
</dbReference>
<feature type="domain" description="NAD(P)-binding" evidence="4">
    <location>
        <begin position="8"/>
        <end position="316"/>
    </location>
</feature>
<sequence>MVGRVVCVTGVAGFIGSHTAEALLKDGDVVVGLDDINDYYSVEQKLENLRILSHLGGDRFKFYRQDIADSEAIRTIFASCQADGHSITHVCHLAARAGVRPSIQSPELYVSTNVNGTVSMLEASRRYNVKNFVYASSSSVYGLNAKIPFAEDDNTDSPVSPYAATKKATELLASTYAHLYQLPVTGLRFFTVFGPRGRPDMAPYMFVDRIANGISINKFGDGTSSRDYTYIDDIVAGILSALDTPRRCEIYNLGNHQTVTLNEFIHIVEKLVDRKAIINQLPNQPGDVPITYADLTKSSRDLGYKPTHTFERGMTKFVKWYNEYRQQQMDAASSLLLLPPSLADCESEDSSGLDSSDVSGLESETETAMNVEV</sequence>
<comment type="similarity">
    <text evidence="1">Belongs to the NAD(P)-dependent epimerase/dehydratase family.</text>
</comment>
<dbReference type="Gene3D" id="3.90.25.10">
    <property type="entry name" value="UDP-galactose 4-epimerase, domain 1"/>
    <property type="match status" value="1"/>
</dbReference>
<evidence type="ECO:0000256" key="1">
    <source>
        <dbReference type="ARBA" id="ARBA00007637"/>
    </source>
</evidence>
<proteinExistence type="inferred from homology"/>
<dbReference type="OrthoDB" id="202470at2759"/>
<protein>
    <recommendedName>
        <fullName evidence="4">NAD(P)-binding domain-containing protein</fullName>
    </recommendedName>
</protein>
<evidence type="ECO:0000313" key="6">
    <source>
        <dbReference type="Proteomes" id="UP000319731"/>
    </source>
</evidence>
<dbReference type="EMBL" id="QEAO01000018">
    <property type="protein sequence ID" value="TPX33729.1"/>
    <property type="molecule type" value="Genomic_DNA"/>
</dbReference>
<evidence type="ECO:0000313" key="5">
    <source>
        <dbReference type="EMBL" id="TPX33729.1"/>
    </source>
</evidence>
<reference evidence="5 6" key="1">
    <citation type="journal article" date="2019" name="Sci. Rep.">
        <title>Comparative genomics of chytrid fungi reveal insights into the obligate biotrophic and pathogenic lifestyle of Synchytrium endobioticum.</title>
        <authorList>
            <person name="van de Vossenberg B.T.L.H."/>
            <person name="Warris S."/>
            <person name="Nguyen H.D.T."/>
            <person name="van Gent-Pelzer M.P.E."/>
            <person name="Joly D.L."/>
            <person name="van de Geest H.C."/>
            <person name="Bonants P.J.M."/>
            <person name="Smith D.S."/>
            <person name="Levesque C.A."/>
            <person name="van der Lee T.A.J."/>
        </authorList>
    </citation>
    <scope>NUCLEOTIDE SEQUENCE [LARGE SCALE GENOMIC DNA]</scope>
    <source>
        <strain evidence="5 6">JEL517</strain>
    </source>
</reference>
<dbReference type="SUPFAM" id="SSF51735">
    <property type="entry name" value="NAD(P)-binding Rossmann-fold domains"/>
    <property type="match status" value="1"/>
</dbReference>
<dbReference type="Proteomes" id="UP000319731">
    <property type="component" value="Unassembled WGS sequence"/>
</dbReference>
<name>A0A507C3S7_9FUNG</name>
<dbReference type="InterPro" id="IPR036291">
    <property type="entry name" value="NAD(P)-bd_dom_sf"/>
</dbReference>
<dbReference type="PANTHER" id="PTHR43574">
    <property type="entry name" value="EPIMERASE-RELATED"/>
    <property type="match status" value="1"/>
</dbReference>
<evidence type="ECO:0000256" key="2">
    <source>
        <dbReference type="ARBA" id="ARBA00023027"/>
    </source>
</evidence>
<gene>
    <name evidence="5" type="ORF">SmJEL517_g03406</name>
</gene>
<keyword evidence="6" id="KW-1185">Reference proteome</keyword>
<dbReference type="PRINTS" id="PR01713">
    <property type="entry name" value="NUCEPIMERASE"/>
</dbReference>
<evidence type="ECO:0000259" key="4">
    <source>
        <dbReference type="Pfam" id="PF16363"/>
    </source>
</evidence>
<dbReference type="GeneID" id="42004631"/>